<feature type="region of interest" description="Disordered" evidence="1">
    <location>
        <begin position="577"/>
        <end position="616"/>
    </location>
</feature>
<reference evidence="3" key="1">
    <citation type="submission" date="2021-07" db="EMBL/GenBank/DDBJ databases">
        <title>Draft genome of Mortierella alpina, strain LL118, isolated from an aspen leaf litter sample.</title>
        <authorList>
            <person name="Yang S."/>
            <person name="Vinatzer B.A."/>
        </authorList>
    </citation>
    <scope>NUCLEOTIDE SEQUENCE</scope>
    <source>
        <strain evidence="3">LL118</strain>
    </source>
</reference>
<evidence type="ECO:0008006" key="5">
    <source>
        <dbReference type="Google" id="ProtNLM"/>
    </source>
</evidence>
<comment type="caution">
    <text evidence="3">The sequence shown here is derived from an EMBL/GenBank/DDBJ whole genome shotgun (WGS) entry which is preliminary data.</text>
</comment>
<feature type="compositionally biased region" description="Basic and acidic residues" evidence="1">
    <location>
        <begin position="20"/>
        <end position="35"/>
    </location>
</feature>
<keyword evidence="2" id="KW-1133">Transmembrane helix</keyword>
<dbReference type="Proteomes" id="UP000717515">
    <property type="component" value="Unassembled WGS sequence"/>
</dbReference>
<dbReference type="InterPro" id="IPR021047">
    <property type="entry name" value="Mannosyltransferase_CMT1"/>
</dbReference>
<evidence type="ECO:0000313" key="4">
    <source>
        <dbReference type="Proteomes" id="UP000717515"/>
    </source>
</evidence>
<evidence type="ECO:0000313" key="3">
    <source>
        <dbReference type="EMBL" id="KAG9321441.1"/>
    </source>
</evidence>
<keyword evidence="2" id="KW-0472">Membrane</keyword>
<gene>
    <name evidence="3" type="ORF">KVV02_004380</name>
</gene>
<proteinExistence type="predicted"/>
<dbReference type="AlphaFoldDB" id="A0A9P8CWQ4"/>
<dbReference type="Pfam" id="PF11735">
    <property type="entry name" value="CAP59_mtransfer"/>
    <property type="match status" value="1"/>
</dbReference>
<protein>
    <recommendedName>
        <fullName evidence="5">Transmembrane protein</fullName>
    </recommendedName>
</protein>
<feature type="transmembrane region" description="Helical" evidence="2">
    <location>
        <begin position="47"/>
        <end position="66"/>
    </location>
</feature>
<dbReference type="PANTHER" id="PTHR34144:SF5">
    <property type="entry name" value="ALPHA-1,3-MANNOSYLTRANSFERASE CMT1"/>
    <property type="match status" value="1"/>
</dbReference>
<feature type="region of interest" description="Disordered" evidence="1">
    <location>
        <begin position="436"/>
        <end position="462"/>
    </location>
</feature>
<evidence type="ECO:0000256" key="2">
    <source>
        <dbReference type="SAM" id="Phobius"/>
    </source>
</evidence>
<feature type="compositionally biased region" description="Basic and acidic residues" evidence="1">
    <location>
        <begin position="590"/>
        <end position="600"/>
    </location>
</feature>
<organism evidence="3 4">
    <name type="scientific">Mortierella alpina</name>
    <name type="common">Oleaginous fungus</name>
    <name type="synonym">Mortierella renispora</name>
    <dbReference type="NCBI Taxonomy" id="64518"/>
    <lineage>
        <taxon>Eukaryota</taxon>
        <taxon>Fungi</taxon>
        <taxon>Fungi incertae sedis</taxon>
        <taxon>Mucoromycota</taxon>
        <taxon>Mortierellomycotina</taxon>
        <taxon>Mortierellomycetes</taxon>
        <taxon>Mortierellales</taxon>
        <taxon>Mortierellaceae</taxon>
        <taxon>Mortierella</taxon>
    </lineage>
</organism>
<feature type="compositionally biased region" description="Polar residues" evidence="1">
    <location>
        <begin position="1"/>
        <end position="18"/>
    </location>
</feature>
<keyword evidence="2" id="KW-0812">Transmembrane</keyword>
<feature type="region of interest" description="Disordered" evidence="1">
    <location>
        <begin position="1"/>
        <end position="35"/>
    </location>
</feature>
<name>A0A9P8CWQ4_MORAP</name>
<dbReference type="PANTHER" id="PTHR34144">
    <property type="entry name" value="CHROMOSOME 8, WHOLE GENOME SHOTGUN SEQUENCE"/>
    <property type="match status" value="1"/>
</dbReference>
<sequence length="670" mass="73578">MAVSYTPLNQHPSPTASRRGSGDLESSHADDSSAEKPFRMSLRQRQLVGLLAFVWLLCLYVALKFMEALQASHHSPLLLSTNELLQTTDLFHTLTLPLLQLSNRTELISSRCGSNTLAPHLLSFLSNNLDHDLNPQDSDVSPLTPAAAPRQWSTEKYLFAMVLKDSETILPDLLTRVMETIAILGPEHSHLSIVDHASTDGTPAVLESFISFLESYNRGVFLESAAEGKEARGATEQEPKVGKGQGHISYTIRTLSASDVTSENAATIKNLAIEPLLGKPYTAAMTLSEEYAGSVRTNSDNSMRTTDQKAQGKARFDNVILLEPVVTCAEDILELVFQSRLQNADLTCGMDLHLEGKASDSKLLGIKREEAYDNSATRDILGHRPHSEVDHRDVFSSDQETQTRFEKRLPFQVQSCWSSAVVLRLSPNVLSALPFRTGDPDQDAAPSSGAHSLQEPGQEVSHDCTLSDERMVLSDALWKQHSTQQQQMSGTPTESQSSHVARVVVVPAVHFASSAHDYTHQGLFNGWGLWPSTAQQYRDALEAKFVAMSRHPLYGYRPSTSSYGYIPRVKEEKVQIETDTTLDGGDGGEEGAKSGDRSKLEGAGAEASNSSDELMSPLLIPEEELPLLKARLEDINAVFGVQDIEDAVLTKQEAELIAEWRDRSRQGAEC</sequence>
<accession>A0A9P8CWQ4</accession>
<dbReference type="EMBL" id="JAIFTL010000205">
    <property type="protein sequence ID" value="KAG9321441.1"/>
    <property type="molecule type" value="Genomic_DNA"/>
</dbReference>
<evidence type="ECO:0000256" key="1">
    <source>
        <dbReference type="SAM" id="MobiDB-lite"/>
    </source>
</evidence>